<dbReference type="AlphaFoldDB" id="A0A844HER7"/>
<evidence type="ECO:0000313" key="4">
    <source>
        <dbReference type="Proteomes" id="UP000449846"/>
    </source>
</evidence>
<organism evidence="3 4">
    <name type="scientific">Paracoccus litorisediminis</name>
    <dbReference type="NCBI Taxonomy" id="2006130"/>
    <lineage>
        <taxon>Bacteria</taxon>
        <taxon>Pseudomonadati</taxon>
        <taxon>Pseudomonadota</taxon>
        <taxon>Alphaproteobacteria</taxon>
        <taxon>Rhodobacterales</taxon>
        <taxon>Paracoccaceae</taxon>
        <taxon>Paracoccus</taxon>
    </lineage>
</organism>
<reference evidence="3 4" key="1">
    <citation type="submission" date="2019-11" db="EMBL/GenBank/DDBJ databases">
        <authorList>
            <person name="Dong K."/>
        </authorList>
    </citation>
    <scope>NUCLEOTIDE SEQUENCE [LARGE SCALE GENOMIC DNA]</scope>
    <source>
        <strain evidence="3 4">NBRC 112902</strain>
    </source>
</reference>
<feature type="compositionally biased region" description="Polar residues" evidence="1">
    <location>
        <begin position="120"/>
        <end position="134"/>
    </location>
</feature>
<proteinExistence type="predicted"/>
<evidence type="ECO:0000256" key="1">
    <source>
        <dbReference type="SAM" id="MobiDB-lite"/>
    </source>
</evidence>
<evidence type="ECO:0000259" key="2">
    <source>
        <dbReference type="Pfam" id="PF18013"/>
    </source>
</evidence>
<evidence type="ECO:0000313" key="3">
    <source>
        <dbReference type="EMBL" id="MTH57880.1"/>
    </source>
</evidence>
<dbReference type="Gene3D" id="1.10.530.10">
    <property type="match status" value="1"/>
</dbReference>
<dbReference type="Proteomes" id="UP000449846">
    <property type="component" value="Unassembled WGS sequence"/>
</dbReference>
<accession>A0A844HER7</accession>
<dbReference type="RefSeq" id="WP_155037809.1">
    <property type="nucleotide sequence ID" value="NZ_WMIG01000001.1"/>
</dbReference>
<feature type="domain" description="Phage tail lysozyme" evidence="2">
    <location>
        <begin position="144"/>
        <end position="267"/>
    </location>
</feature>
<dbReference type="InterPro" id="IPR041219">
    <property type="entry name" value="Phage_lysozyme2"/>
</dbReference>
<feature type="region of interest" description="Disordered" evidence="1">
    <location>
        <begin position="108"/>
        <end position="142"/>
    </location>
</feature>
<sequence>MGYIFGGNAGNSYEDMRRQRWQAQQLAAGMDDLSGPGAGINALAHGLAAGVLNRRANAAERQGVEQANAAWGQVFGNGAPAPVPQQQPPQQSALGTLFSRAFGFGPRGGTPFFEEGSQGADPQQSAPQQITGQAPQGDLGSYLRNGLVSRGLPEHVADGFLMNFQDESGMNPGINEQIPTVAGSRGGYGLAQWTGPRRVALERFAQEAGQSVSDPDVQMDFLVQELRGPESAAARKILATSNPGEAGAAVVNSFLRPAEQHRASREAEYLGGAPSSQGQMPATGMDADMAAMAQLMGNPYLDEGRRSVLGMLMQHRFGQQNALWEQQMAAQDPLRQMEMEKAQLELDTMRNPQPKQTDDMREYDFAKSQGYQGSFQDFMLEMKRAGASQQNVTVGQNSSKFTDKSDELAATRLGEVVTDGQNAGRLMGDLQSLAGLAGQINTGKSAELAVKFGPYAEMLGVNIDGLPELQAYQSIIDRLAPAMRTPGAGASSDFDAKQFLSSLPTLARTPEGNAIINETMQSIQRQKMAAADIAMQAQRGEVSWQDAERKMAALGNPYETFNKMRDKISDGTSQAPQVGELRKGYRFKGGDPADPNSWERQ</sequence>
<feature type="compositionally biased region" description="Basic and acidic residues" evidence="1">
    <location>
        <begin position="580"/>
        <end position="601"/>
    </location>
</feature>
<protein>
    <recommendedName>
        <fullName evidence="2">Phage tail lysozyme domain-containing protein</fullName>
    </recommendedName>
</protein>
<dbReference type="OrthoDB" id="8005199at2"/>
<comment type="caution">
    <text evidence="3">The sequence shown here is derived from an EMBL/GenBank/DDBJ whole genome shotgun (WGS) entry which is preliminary data.</text>
</comment>
<keyword evidence="4" id="KW-1185">Reference proteome</keyword>
<gene>
    <name evidence="3" type="ORF">GL300_01515</name>
</gene>
<dbReference type="EMBL" id="WMIG01000001">
    <property type="protein sequence ID" value="MTH57880.1"/>
    <property type="molecule type" value="Genomic_DNA"/>
</dbReference>
<feature type="region of interest" description="Disordered" evidence="1">
    <location>
        <begin position="566"/>
        <end position="601"/>
    </location>
</feature>
<dbReference type="Pfam" id="PF18013">
    <property type="entry name" value="Phage_lysozyme2"/>
    <property type="match status" value="1"/>
</dbReference>
<name>A0A844HER7_9RHOB</name>